<reference evidence="1" key="1">
    <citation type="submission" date="2020-03" db="EMBL/GenBank/DDBJ databases">
        <title>The deep terrestrial virosphere.</title>
        <authorList>
            <person name="Holmfeldt K."/>
            <person name="Nilsson E."/>
            <person name="Simone D."/>
            <person name="Lopez-Fernandez M."/>
            <person name="Wu X."/>
            <person name="de Brujin I."/>
            <person name="Lundin D."/>
            <person name="Andersson A."/>
            <person name="Bertilsson S."/>
            <person name="Dopson M."/>
        </authorList>
    </citation>
    <scope>NUCLEOTIDE SEQUENCE</scope>
    <source>
        <strain evidence="1">MM415B02918</strain>
    </source>
</reference>
<dbReference type="AlphaFoldDB" id="A0A6M3KZX9"/>
<protein>
    <submittedName>
        <fullName evidence="1">Putative IstB domain protein ATP-binding protein</fullName>
    </submittedName>
</protein>
<dbReference type="PANTHER" id="PTHR30050:SF10">
    <property type="entry name" value="PHAGE-LIKE ELEMENT PBSX PROTEIN XKDC"/>
    <property type="match status" value="1"/>
</dbReference>
<evidence type="ECO:0000313" key="1">
    <source>
        <dbReference type="EMBL" id="QJA87669.1"/>
    </source>
</evidence>
<sequence length="262" mass="30291">MKNRINRYNFYHNKVSIARNVMKNCKKCNGKGILPSGTITKDIFDIKDCKCKLRYMEVKSYILANVPRKRFSLLDSKIKKRTVINILTGEKKNLFKEICNKYIGDFDEASENGIGLIFFGQPGRGKTVASLYILMNLLSKGVNGYYIYFKDLIALLIESYEDRSKKPLFSEITNVDLLVIDELSLVSRVTTHMIAEFTSICKQRFESCKPTILVSNYQTIDEIGHNFGPPIESLMNEAFIPIKFGGKRDLREDKYEYMKEFF</sequence>
<dbReference type="PANTHER" id="PTHR30050">
    <property type="entry name" value="CHROMOSOMAL REPLICATION INITIATOR PROTEIN DNAA"/>
    <property type="match status" value="1"/>
</dbReference>
<dbReference type="SUPFAM" id="SSF52540">
    <property type="entry name" value="P-loop containing nucleoside triphosphate hydrolases"/>
    <property type="match status" value="1"/>
</dbReference>
<dbReference type="EMBL" id="MT142725">
    <property type="protein sequence ID" value="QJA87669.1"/>
    <property type="molecule type" value="Genomic_DNA"/>
</dbReference>
<keyword evidence="1" id="KW-0067">ATP-binding</keyword>
<dbReference type="GO" id="GO:0006260">
    <property type="term" value="P:DNA replication"/>
    <property type="evidence" value="ECO:0007669"/>
    <property type="project" value="TreeGrafter"/>
</dbReference>
<name>A0A6M3KZX9_9ZZZZ</name>
<proteinExistence type="predicted"/>
<accession>A0A6M3KZX9</accession>
<gene>
    <name evidence="1" type="ORF">MM415B02918_0006</name>
</gene>
<dbReference type="Gene3D" id="3.40.50.300">
    <property type="entry name" value="P-loop containing nucleotide triphosphate hydrolases"/>
    <property type="match status" value="1"/>
</dbReference>
<dbReference type="CDD" id="cd01120">
    <property type="entry name" value="RecA-like_superfamily"/>
    <property type="match status" value="1"/>
</dbReference>
<dbReference type="InterPro" id="IPR027417">
    <property type="entry name" value="P-loop_NTPase"/>
</dbReference>
<keyword evidence="1" id="KW-0547">Nucleotide-binding</keyword>
<dbReference type="GO" id="GO:0005524">
    <property type="term" value="F:ATP binding"/>
    <property type="evidence" value="ECO:0007669"/>
    <property type="project" value="UniProtKB-KW"/>
</dbReference>
<organism evidence="1">
    <name type="scientific">viral metagenome</name>
    <dbReference type="NCBI Taxonomy" id="1070528"/>
    <lineage>
        <taxon>unclassified sequences</taxon>
        <taxon>metagenomes</taxon>
        <taxon>organismal metagenomes</taxon>
    </lineage>
</organism>